<dbReference type="GO" id="GO:0005849">
    <property type="term" value="C:mRNA cleavage factor complex"/>
    <property type="evidence" value="ECO:0007669"/>
    <property type="project" value="InterPro"/>
</dbReference>
<evidence type="ECO:0000313" key="1">
    <source>
        <dbReference type="EMBL" id="KAA3676818.1"/>
    </source>
</evidence>
<dbReference type="EMBL" id="QNGE01001794">
    <property type="protein sequence ID" value="KAA3676818.1"/>
    <property type="molecule type" value="Genomic_DNA"/>
</dbReference>
<dbReference type="GO" id="GO:0003729">
    <property type="term" value="F:mRNA binding"/>
    <property type="evidence" value="ECO:0007669"/>
    <property type="project" value="InterPro"/>
</dbReference>
<organism evidence="1 2">
    <name type="scientific">Paragonimus westermani</name>
    <dbReference type="NCBI Taxonomy" id="34504"/>
    <lineage>
        <taxon>Eukaryota</taxon>
        <taxon>Metazoa</taxon>
        <taxon>Spiralia</taxon>
        <taxon>Lophotrochozoa</taxon>
        <taxon>Platyhelminthes</taxon>
        <taxon>Trematoda</taxon>
        <taxon>Digenea</taxon>
        <taxon>Plagiorchiida</taxon>
        <taxon>Troglotremata</taxon>
        <taxon>Troglotrematidae</taxon>
        <taxon>Paragonimus</taxon>
    </lineage>
</organism>
<dbReference type="AlphaFoldDB" id="A0A5J4NP46"/>
<accession>A0A5J4NP46</accession>
<dbReference type="Proteomes" id="UP000324629">
    <property type="component" value="Unassembled WGS sequence"/>
</dbReference>
<dbReference type="Pfam" id="PF13869">
    <property type="entry name" value="NUDIX_2"/>
    <property type="match status" value="1"/>
</dbReference>
<comment type="caution">
    <text evidence="1">The sequence shown here is derived from an EMBL/GenBank/DDBJ whole genome shotgun (WGS) entry which is preliminary data.</text>
</comment>
<dbReference type="GO" id="GO:0031124">
    <property type="term" value="P:mRNA 3'-end processing"/>
    <property type="evidence" value="ECO:0007669"/>
    <property type="project" value="InterPro"/>
</dbReference>
<keyword evidence="2" id="KW-1185">Reference proteome</keyword>
<proteinExistence type="predicted"/>
<protein>
    <submittedName>
        <fullName evidence="1">Cleavage and polyadenylation specificity factor subunit 5</fullName>
    </submittedName>
</protein>
<sequence>MAFAPSNCSGLLQDWPESTAALTLDGEPLKAIREAGTAACDTGVPGMNKHWISEKSLELLEARRNIPPGSSYNNAFGLNLSVSALNLGILQMLGRTDGVPVGWVPEDCIGNWWRPNFEPPRYPYIPAHVTKPKEHTRLFLMQLPEKTLFAVPSNYKLVAAPLFELFDNARAYGPIISSLPQVLSRLVMMLFLAFHLNIHDLVYYVIKVRFRINGTTPYSLCKLPTACSLPMYAALDRFI</sequence>
<name>A0A5J4NP46_9TREM</name>
<evidence type="ECO:0000313" key="2">
    <source>
        <dbReference type="Proteomes" id="UP000324629"/>
    </source>
</evidence>
<dbReference type="Gene3D" id="3.90.79.10">
    <property type="entry name" value="Nucleoside Triphosphate Pyrophosphohydrolase"/>
    <property type="match status" value="1"/>
</dbReference>
<dbReference type="PANTHER" id="PTHR13047">
    <property type="entry name" value="PRE-MRNA CLEAVAGE FACTOR IM, 25KD SUBUNIT"/>
    <property type="match status" value="1"/>
</dbReference>
<dbReference type="InterPro" id="IPR016706">
    <property type="entry name" value="Cleav_polyA_spec_factor_su5"/>
</dbReference>
<gene>
    <name evidence="1" type="ORF">DEA37_0012888</name>
</gene>
<reference evidence="1 2" key="1">
    <citation type="journal article" date="2019" name="Gigascience">
        <title>Whole-genome sequence of the oriental lung fluke Paragonimus westermani.</title>
        <authorList>
            <person name="Oey H."/>
            <person name="Zakrzewski M."/>
            <person name="Narain K."/>
            <person name="Devi K.R."/>
            <person name="Agatsuma T."/>
            <person name="Nawaratna S."/>
            <person name="Gobert G.N."/>
            <person name="Jones M.K."/>
            <person name="Ragan M.A."/>
            <person name="McManus D.P."/>
            <person name="Krause L."/>
        </authorList>
    </citation>
    <scope>NUCLEOTIDE SEQUENCE [LARGE SCALE GENOMIC DNA]</scope>
    <source>
        <strain evidence="1 2">IND2009</strain>
    </source>
</reference>